<sequence>MEDLSANYKSTPVYTSFFYAEPEQRIKNHSNLMETLQAFVKNQTVDVMFALQIMLTNSEIMIMPLGLNDINELKEYTNKKRAEQNTLISSGTDELPIVVQFDPHVENGKVSKKIVTTMEELFNDFNNAFPKIWDEVSKKIDENQSILEDIENELINDSKSVQPKLMQKISELSMEEREKLSGKKIDDNELTRFSQYLADNNEVKAILSSSASFAQHEIFANDPFDEVMKDNIRKNTFFWDLDNTYYEIYYFYAIKYASNNDALRKRLLHLQQDWMVQMRSNAWEKVKSLADDLDENKFNVGEFFENIFMPVAEQIVAEIRDFSAY</sequence>
<proteinExistence type="predicted"/>
<name>A0A9D9H7I1_9LACO</name>
<protein>
    <submittedName>
        <fullName evidence="1">Uncharacterized protein</fullName>
    </submittedName>
</protein>
<gene>
    <name evidence="1" type="ORF">IAA89_00915</name>
</gene>
<dbReference type="EMBL" id="JADIMP010000017">
    <property type="protein sequence ID" value="MBO8441001.1"/>
    <property type="molecule type" value="Genomic_DNA"/>
</dbReference>
<reference evidence="1" key="2">
    <citation type="journal article" date="2021" name="PeerJ">
        <title>Extensive microbial diversity within the chicken gut microbiome revealed by metagenomics and culture.</title>
        <authorList>
            <person name="Gilroy R."/>
            <person name="Ravi A."/>
            <person name="Getino M."/>
            <person name="Pursley I."/>
            <person name="Horton D.L."/>
            <person name="Alikhan N.F."/>
            <person name="Baker D."/>
            <person name="Gharbi K."/>
            <person name="Hall N."/>
            <person name="Watson M."/>
            <person name="Adriaenssens E.M."/>
            <person name="Foster-Nyarko E."/>
            <person name="Jarju S."/>
            <person name="Secka A."/>
            <person name="Antonio M."/>
            <person name="Oren A."/>
            <person name="Chaudhuri R.R."/>
            <person name="La Ragione R."/>
            <person name="Hildebrand F."/>
            <person name="Pallen M.J."/>
        </authorList>
    </citation>
    <scope>NUCLEOTIDE SEQUENCE</scope>
    <source>
        <strain evidence="1">C6-149</strain>
    </source>
</reference>
<dbReference type="Proteomes" id="UP000823614">
    <property type="component" value="Unassembled WGS sequence"/>
</dbReference>
<evidence type="ECO:0000313" key="1">
    <source>
        <dbReference type="EMBL" id="MBO8441001.1"/>
    </source>
</evidence>
<reference evidence="1" key="1">
    <citation type="submission" date="2020-10" db="EMBL/GenBank/DDBJ databases">
        <authorList>
            <person name="Gilroy R."/>
        </authorList>
    </citation>
    <scope>NUCLEOTIDE SEQUENCE</scope>
    <source>
        <strain evidence="1">C6-149</strain>
    </source>
</reference>
<accession>A0A9D9H7I1</accession>
<evidence type="ECO:0000313" key="2">
    <source>
        <dbReference type="Proteomes" id="UP000823614"/>
    </source>
</evidence>
<organism evidence="1 2">
    <name type="scientific">Candidatus Gallilactobacillus intestinavium</name>
    <dbReference type="NCBI Taxonomy" id="2840838"/>
    <lineage>
        <taxon>Bacteria</taxon>
        <taxon>Bacillati</taxon>
        <taxon>Bacillota</taxon>
        <taxon>Bacilli</taxon>
        <taxon>Lactobacillales</taxon>
        <taxon>Lactobacillaceae</taxon>
        <taxon>Lactobacillaceae incertae sedis</taxon>
        <taxon>Candidatus Gallilactobacillus</taxon>
    </lineage>
</organism>
<comment type="caution">
    <text evidence="1">The sequence shown here is derived from an EMBL/GenBank/DDBJ whole genome shotgun (WGS) entry which is preliminary data.</text>
</comment>
<dbReference type="AlphaFoldDB" id="A0A9D9H7I1"/>